<comment type="caution">
    <text evidence="5">The sequence shown here is derived from an EMBL/GenBank/DDBJ whole genome shotgun (WGS) entry which is preliminary data.</text>
</comment>
<reference evidence="5" key="1">
    <citation type="journal article" date="2021" name="Environ. Microbiol.">
        <title>Genomic characterization of three novel Desulfobacterota classes expand the metabolic and phylogenetic diversity of the phylum.</title>
        <authorList>
            <person name="Murphy C.L."/>
            <person name="Biggerstaff J."/>
            <person name="Eichhorn A."/>
            <person name="Ewing E."/>
            <person name="Shahan R."/>
            <person name="Soriano D."/>
            <person name="Stewart S."/>
            <person name="VanMol K."/>
            <person name="Walker R."/>
            <person name="Walters P."/>
            <person name="Elshahed M.S."/>
            <person name="Youssef N.H."/>
        </authorList>
    </citation>
    <scope>NUCLEOTIDE SEQUENCE</scope>
    <source>
        <strain evidence="5">Zod_Metabat.24</strain>
    </source>
</reference>
<dbReference type="Proteomes" id="UP000809273">
    <property type="component" value="Unassembled WGS sequence"/>
</dbReference>
<proteinExistence type="predicted"/>
<reference evidence="5" key="2">
    <citation type="submission" date="2021-01" db="EMBL/GenBank/DDBJ databases">
        <authorList>
            <person name="Hahn C.R."/>
            <person name="Youssef N.H."/>
            <person name="Elshahed M."/>
        </authorList>
    </citation>
    <scope>NUCLEOTIDE SEQUENCE</scope>
    <source>
        <strain evidence="5">Zod_Metabat.24</strain>
    </source>
</reference>
<sequence length="52" mass="5731">MRKGNTSGKREDHVHDYLVESILVTLFCCQPFGIVAMIICHAGKVVSLGRIS</sequence>
<dbReference type="AlphaFoldDB" id="A0A9D8KC35"/>
<keyword evidence="4" id="KW-0472">Membrane</keyword>
<evidence type="ECO:0000256" key="4">
    <source>
        <dbReference type="ARBA" id="ARBA00023136"/>
    </source>
</evidence>
<dbReference type="GO" id="GO:0016020">
    <property type="term" value="C:membrane"/>
    <property type="evidence" value="ECO:0007669"/>
    <property type="project" value="UniProtKB-SubCell"/>
</dbReference>
<accession>A0A9D8KC35</accession>
<dbReference type="Pfam" id="PF04505">
    <property type="entry name" value="CD225"/>
    <property type="match status" value="1"/>
</dbReference>
<name>A0A9D8KC35_9DELT</name>
<evidence type="ECO:0000256" key="2">
    <source>
        <dbReference type="ARBA" id="ARBA00022692"/>
    </source>
</evidence>
<keyword evidence="3" id="KW-1133">Transmembrane helix</keyword>
<dbReference type="EMBL" id="JAFGIX010000026">
    <property type="protein sequence ID" value="MBN1572601.1"/>
    <property type="molecule type" value="Genomic_DNA"/>
</dbReference>
<comment type="subcellular location">
    <subcellularLocation>
        <location evidence="1">Membrane</location>
    </subcellularLocation>
</comment>
<organism evidence="5 6">
    <name type="scientific">Candidatus Zymogenus saltonus</name>
    <dbReference type="NCBI Taxonomy" id="2844893"/>
    <lineage>
        <taxon>Bacteria</taxon>
        <taxon>Deltaproteobacteria</taxon>
        <taxon>Candidatus Zymogenia</taxon>
        <taxon>Candidatus Zymogeniales</taxon>
        <taxon>Candidatus Zymogenaceae</taxon>
        <taxon>Candidatus Zymogenus</taxon>
    </lineage>
</organism>
<evidence type="ECO:0000313" key="6">
    <source>
        <dbReference type="Proteomes" id="UP000809273"/>
    </source>
</evidence>
<evidence type="ECO:0000256" key="1">
    <source>
        <dbReference type="ARBA" id="ARBA00004370"/>
    </source>
</evidence>
<evidence type="ECO:0000256" key="3">
    <source>
        <dbReference type="ARBA" id="ARBA00022989"/>
    </source>
</evidence>
<dbReference type="InterPro" id="IPR007593">
    <property type="entry name" value="CD225/Dispanin_fam"/>
</dbReference>
<evidence type="ECO:0000313" key="5">
    <source>
        <dbReference type="EMBL" id="MBN1572601.1"/>
    </source>
</evidence>
<protein>
    <submittedName>
        <fullName evidence="5">CD225/dispanin family protein</fullName>
    </submittedName>
</protein>
<gene>
    <name evidence="5" type="ORF">JW984_05320</name>
</gene>
<keyword evidence="2" id="KW-0812">Transmembrane</keyword>